<organism evidence="1 2">
    <name type="scientific">Pseudolycoriella hygida</name>
    <dbReference type="NCBI Taxonomy" id="35572"/>
    <lineage>
        <taxon>Eukaryota</taxon>
        <taxon>Metazoa</taxon>
        <taxon>Ecdysozoa</taxon>
        <taxon>Arthropoda</taxon>
        <taxon>Hexapoda</taxon>
        <taxon>Insecta</taxon>
        <taxon>Pterygota</taxon>
        <taxon>Neoptera</taxon>
        <taxon>Endopterygota</taxon>
        <taxon>Diptera</taxon>
        <taxon>Nematocera</taxon>
        <taxon>Sciaroidea</taxon>
        <taxon>Sciaridae</taxon>
        <taxon>Pseudolycoriella</taxon>
    </lineage>
</organism>
<comment type="caution">
    <text evidence="1">The sequence shown here is derived from an EMBL/GenBank/DDBJ whole genome shotgun (WGS) entry which is preliminary data.</text>
</comment>
<evidence type="ECO:0000313" key="2">
    <source>
        <dbReference type="Proteomes" id="UP001151699"/>
    </source>
</evidence>
<dbReference type="Proteomes" id="UP001151699">
    <property type="component" value="Chromosome A"/>
</dbReference>
<evidence type="ECO:0000313" key="1">
    <source>
        <dbReference type="EMBL" id="KAJ6648439.1"/>
    </source>
</evidence>
<protein>
    <submittedName>
        <fullName evidence="1">Uncharacterized protein</fullName>
    </submittedName>
</protein>
<name>A0A9Q0NFB5_9DIPT</name>
<dbReference type="AlphaFoldDB" id="A0A9Q0NFB5"/>
<gene>
    <name evidence="1" type="ORF">Bhyg_03667</name>
</gene>
<dbReference type="EMBL" id="WJQU01000001">
    <property type="protein sequence ID" value="KAJ6648439.1"/>
    <property type="molecule type" value="Genomic_DNA"/>
</dbReference>
<keyword evidence="2" id="KW-1185">Reference proteome</keyword>
<reference evidence="1" key="1">
    <citation type="submission" date="2022-07" db="EMBL/GenBank/DDBJ databases">
        <authorList>
            <person name="Trinca V."/>
            <person name="Uliana J.V.C."/>
            <person name="Torres T.T."/>
            <person name="Ward R.J."/>
            <person name="Monesi N."/>
        </authorList>
    </citation>
    <scope>NUCLEOTIDE SEQUENCE</scope>
    <source>
        <strain evidence="1">HSMRA1968</strain>
        <tissue evidence="1">Whole embryos</tissue>
    </source>
</reference>
<proteinExistence type="predicted"/>
<sequence>MKKIGLCVTAASVTSPKATNLVFLCETSTYTNDNKFLNKHRHHYTENPAAINYVEAPKM</sequence>
<accession>A0A9Q0NFB5</accession>